<dbReference type="Gene3D" id="3.60.10.10">
    <property type="entry name" value="Endonuclease/exonuclease/phosphatase"/>
    <property type="match status" value="1"/>
</dbReference>
<evidence type="ECO:0000313" key="8">
    <source>
        <dbReference type="Proteomes" id="UP000266861"/>
    </source>
</evidence>
<evidence type="ECO:0000256" key="1">
    <source>
        <dbReference type="ARBA" id="ARBA00001946"/>
    </source>
</evidence>
<dbReference type="PANTHER" id="PTHR22748">
    <property type="entry name" value="AP ENDONUCLEASE"/>
    <property type="match status" value="1"/>
</dbReference>
<evidence type="ECO:0000256" key="5">
    <source>
        <dbReference type="SAM" id="MobiDB-lite"/>
    </source>
</evidence>
<name>A0A397H7A4_9GLOM</name>
<comment type="cofactor">
    <cofactor evidence="1">
        <name>Mg(2+)</name>
        <dbReference type="ChEBI" id="CHEBI:18420"/>
    </cofactor>
</comment>
<dbReference type="SUPFAM" id="SSF56219">
    <property type="entry name" value="DNase I-like"/>
    <property type="match status" value="1"/>
</dbReference>
<dbReference type="GO" id="GO:0003723">
    <property type="term" value="F:RNA binding"/>
    <property type="evidence" value="ECO:0007669"/>
    <property type="project" value="InterPro"/>
</dbReference>
<dbReference type="GO" id="GO:0046872">
    <property type="term" value="F:metal ion binding"/>
    <property type="evidence" value="ECO:0007669"/>
    <property type="project" value="UniProtKB-KW"/>
</dbReference>
<feature type="domain" description="RRM" evidence="6">
    <location>
        <begin position="16"/>
        <end position="74"/>
    </location>
</feature>
<protein>
    <recommendedName>
        <fullName evidence="6">RRM domain-containing protein</fullName>
    </recommendedName>
</protein>
<evidence type="ECO:0000256" key="2">
    <source>
        <dbReference type="ARBA" id="ARBA00022723"/>
    </source>
</evidence>
<dbReference type="AlphaFoldDB" id="A0A397H7A4"/>
<dbReference type="GO" id="GO:0008081">
    <property type="term" value="F:phosphoric diester hydrolase activity"/>
    <property type="evidence" value="ECO:0007669"/>
    <property type="project" value="TreeGrafter"/>
</dbReference>
<feature type="region of interest" description="Disordered" evidence="5">
    <location>
        <begin position="196"/>
        <end position="223"/>
    </location>
</feature>
<dbReference type="Gene3D" id="3.30.70.330">
    <property type="match status" value="1"/>
</dbReference>
<sequence length="667" mass="78869">MKETGFAAKALDVLQTMTPAELFNIMKQIGAQSCYMLLTRNGNRKGYAILNFESQEILEAALGQGYQVDQHVIKIVEAETKICHQSKENKEREFRQKQNYQRFSQTYKKYQTRVYNTLTNKYTDQSNSYAEIARREPRHKNQQYQTQTNENSNDNQKIMQYLENINNRLGKVEKEINQLNERVDHIQFEKEIRNEKKNRKKQEMKRNQHQTYKTNETNQTEDNMEELENINSRDEITQYLTQIMGKLNGMENKIAEAHQRLDRATGYQYGQNEGNTNTQNFYINSNNNNSTGFNNNTIIINNGEINNNNNSNINNNNNSNNINKKITETENAKIQYDKKTIKWKIATQNIKGLNDKTKQSIFWNQCVKSKLDIIFLQETNIKEKSKNLFFSHTHFTQTRKEYVINEPKEYQTWFSSMEENTKKSGHGVAITLKKNIALHTFKFKELKGYALQLLLSFKGKYIVQLITIYNPPQTTENASIRLKLKNWLIENLNEGKSKNWHTIMGGDWNITLHPEFDRKTTQEITNASTNKQKSRSSILNHVKYMDYLDAYEITNNNKEKTEKKNLTCIKTNEYYTAMSRIDAFWVDKEVGEKIIKFKTLDTTNQFLTDYKMIIIKIDPSEWTDKKYISWVKNANQRKKKLWDTKNTEQTQWKKFQEETEEEQQITT</sequence>
<dbReference type="InterPro" id="IPR000504">
    <property type="entry name" value="RRM_dom"/>
</dbReference>
<dbReference type="OrthoDB" id="8961218at2759"/>
<evidence type="ECO:0000256" key="3">
    <source>
        <dbReference type="ARBA" id="ARBA00022801"/>
    </source>
</evidence>
<keyword evidence="2" id="KW-0479">Metal-binding</keyword>
<dbReference type="GO" id="GO:0006284">
    <property type="term" value="P:base-excision repair"/>
    <property type="evidence" value="ECO:0007669"/>
    <property type="project" value="TreeGrafter"/>
</dbReference>
<dbReference type="EMBL" id="PQFF01000333">
    <property type="protein sequence ID" value="RHZ58877.1"/>
    <property type="molecule type" value="Genomic_DNA"/>
</dbReference>
<accession>A0A397H7A4</accession>
<dbReference type="PANTHER" id="PTHR22748:SF6">
    <property type="entry name" value="DNA-(APURINIC OR APYRIMIDINIC SITE) ENDONUCLEASE"/>
    <property type="match status" value="1"/>
</dbReference>
<dbReference type="InterPro" id="IPR012677">
    <property type="entry name" value="Nucleotide-bd_a/b_plait_sf"/>
</dbReference>
<dbReference type="GO" id="GO:0005634">
    <property type="term" value="C:nucleus"/>
    <property type="evidence" value="ECO:0007669"/>
    <property type="project" value="TreeGrafter"/>
</dbReference>
<evidence type="ECO:0000259" key="6">
    <source>
        <dbReference type="Pfam" id="PF00076"/>
    </source>
</evidence>
<proteinExistence type="predicted"/>
<gene>
    <name evidence="7" type="ORF">Glove_367g18</name>
</gene>
<evidence type="ECO:0000313" key="7">
    <source>
        <dbReference type="EMBL" id="RHZ58877.1"/>
    </source>
</evidence>
<dbReference type="InterPro" id="IPR004808">
    <property type="entry name" value="AP_endonuc_1"/>
</dbReference>
<dbReference type="CDD" id="cd00590">
    <property type="entry name" value="RRM_SF"/>
    <property type="match status" value="1"/>
</dbReference>
<feature type="compositionally biased region" description="Polar residues" evidence="5">
    <location>
        <begin position="142"/>
        <end position="155"/>
    </location>
</feature>
<dbReference type="GO" id="GO:0003906">
    <property type="term" value="F:DNA-(apurinic or apyrimidinic site) endonuclease activity"/>
    <property type="evidence" value="ECO:0007669"/>
    <property type="project" value="TreeGrafter"/>
</dbReference>
<dbReference type="SUPFAM" id="SSF54928">
    <property type="entry name" value="RNA-binding domain, RBD"/>
    <property type="match status" value="1"/>
</dbReference>
<feature type="region of interest" description="Disordered" evidence="5">
    <location>
        <begin position="134"/>
        <end position="155"/>
    </location>
</feature>
<dbReference type="InterPro" id="IPR036691">
    <property type="entry name" value="Endo/exonu/phosph_ase_sf"/>
</dbReference>
<reference evidence="7 8" key="1">
    <citation type="submission" date="2018-08" db="EMBL/GenBank/DDBJ databases">
        <title>Genome and evolution of the arbuscular mycorrhizal fungus Diversispora epigaea (formerly Glomus versiforme) and its bacterial endosymbionts.</title>
        <authorList>
            <person name="Sun X."/>
            <person name="Fei Z."/>
            <person name="Harrison M."/>
        </authorList>
    </citation>
    <scope>NUCLEOTIDE SEQUENCE [LARGE SCALE GENOMIC DNA]</scope>
    <source>
        <strain evidence="7 8">IT104</strain>
    </source>
</reference>
<dbReference type="Pfam" id="PF00076">
    <property type="entry name" value="RRM_1"/>
    <property type="match status" value="1"/>
</dbReference>
<evidence type="ECO:0000256" key="4">
    <source>
        <dbReference type="ARBA" id="ARBA00022842"/>
    </source>
</evidence>
<comment type="caution">
    <text evidence="7">The sequence shown here is derived from an EMBL/GenBank/DDBJ whole genome shotgun (WGS) entry which is preliminary data.</text>
</comment>
<keyword evidence="8" id="KW-1185">Reference proteome</keyword>
<keyword evidence="4" id="KW-0460">Magnesium</keyword>
<dbReference type="GO" id="GO:0008311">
    <property type="term" value="F:double-stranded DNA 3'-5' DNA exonuclease activity"/>
    <property type="evidence" value="ECO:0007669"/>
    <property type="project" value="TreeGrafter"/>
</dbReference>
<dbReference type="InterPro" id="IPR035979">
    <property type="entry name" value="RBD_domain_sf"/>
</dbReference>
<feature type="compositionally biased region" description="Polar residues" evidence="5">
    <location>
        <begin position="209"/>
        <end position="221"/>
    </location>
</feature>
<keyword evidence="3" id="KW-0378">Hydrolase</keyword>
<organism evidence="7 8">
    <name type="scientific">Diversispora epigaea</name>
    <dbReference type="NCBI Taxonomy" id="1348612"/>
    <lineage>
        <taxon>Eukaryota</taxon>
        <taxon>Fungi</taxon>
        <taxon>Fungi incertae sedis</taxon>
        <taxon>Mucoromycota</taxon>
        <taxon>Glomeromycotina</taxon>
        <taxon>Glomeromycetes</taxon>
        <taxon>Diversisporales</taxon>
        <taxon>Diversisporaceae</taxon>
        <taxon>Diversispora</taxon>
    </lineage>
</organism>
<dbReference type="Proteomes" id="UP000266861">
    <property type="component" value="Unassembled WGS sequence"/>
</dbReference>